<feature type="transmembrane region" description="Helical" evidence="4">
    <location>
        <begin position="95"/>
        <end position="114"/>
    </location>
</feature>
<evidence type="ECO:0000256" key="4">
    <source>
        <dbReference type="SAM" id="Phobius"/>
    </source>
</evidence>
<dbReference type="PANTHER" id="PTHR44688:SF16">
    <property type="entry name" value="DNA-BINDING TRANSCRIPTIONAL ACTIVATOR DEVR_DOSR"/>
    <property type="match status" value="1"/>
</dbReference>
<evidence type="ECO:0000256" key="1">
    <source>
        <dbReference type="ARBA" id="ARBA00023015"/>
    </source>
</evidence>
<dbReference type="KEGG" id="egd:GS424_006820"/>
<name>A0A7M2A1Q6_9ACTN</name>
<dbReference type="PROSITE" id="PS50043">
    <property type="entry name" value="HTH_LUXR_2"/>
    <property type="match status" value="1"/>
</dbReference>
<dbReference type="InterPro" id="IPR036388">
    <property type="entry name" value="WH-like_DNA-bd_sf"/>
</dbReference>
<feature type="transmembrane region" description="Helical" evidence="4">
    <location>
        <begin position="240"/>
        <end position="258"/>
    </location>
</feature>
<keyword evidence="3" id="KW-0804">Transcription</keyword>
<feature type="domain" description="HTH luxR-type" evidence="5">
    <location>
        <begin position="396"/>
        <end position="461"/>
    </location>
</feature>
<dbReference type="RefSeq" id="WP_160941836.1">
    <property type="nucleotide sequence ID" value="NZ_CP063310.1"/>
</dbReference>
<feature type="transmembrane region" description="Helical" evidence="4">
    <location>
        <begin position="344"/>
        <end position="367"/>
    </location>
</feature>
<feature type="transmembrane region" description="Helical" evidence="4">
    <location>
        <begin position="34"/>
        <end position="53"/>
    </location>
</feature>
<feature type="transmembrane region" description="Helical" evidence="4">
    <location>
        <begin position="290"/>
        <end position="306"/>
    </location>
</feature>
<feature type="transmembrane region" description="Helical" evidence="4">
    <location>
        <begin position="265"/>
        <end position="284"/>
    </location>
</feature>
<reference evidence="6 7" key="1">
    <citation type="submission" date="2020-10" db="EMBL/GenBank/DDBJ databases">
        <title>Eggerthella sp. nov., isolated from human feces.</title>
        <authorList>
            <person name="Yajun G."/>
        </authorList>
    </citation>
    <scope>NUCLEOTIDE SEQUENCE [LARGE SCALE GENOMIC DNA]</scope>
    <source>
        <strain evidence="6 7">HF-1101</strain>
    </source>
</reference>
<dbReference type="SMART" id="SM00421">
    <property type="entry name" value="HTH_LUXR"/>
    <property type="match status" value="1"/>
</dbReference>
<evidence type="ECO:0000259" key="5">
    <source>
        <dbReference type="PROSITE" id="PS50043"/>
    </source>
</evidence>
<sequence>MQNAKEMRTLALQEPSAASYGDADNIDLDAVVRWALPVAPLVAASLSVLSYTLSPVAELHESNLYLAFFASALIGFLSALLVCRAGRFASKALGVVDAVVLECAFAFFMLGYPMTQPLSGFTWAAVAMTGYSAASLLVLWLPYQPVGTERTEMFGFAVAFLCGFLIRVVQILLPPLMLGFLFPLATVIPLLVVQRRKPRSFKLDRSGIAVGSLGKAAPLAMRFVVIGMGMGLMGNGAYNADYSAGLLAVLLIAASLYRRAPALRTVSHVAPALMVIGLCMWLLPESGAPLAVYLAGCGSLTVWLLCSARGSILLTGVLLSAATVLCLVGLAVQQVLAGAFSMDGASMVVALIIAMVVIDVVCGMLGLKDRAELFEGSLEVRQEPQDERACARAVEQAFLAYQLSARELEVAAFLLENRSVGYICASLGLSQSTVKTHIRHIYGKMDIHSKDELQLLARGRETRSSS</sequence>
<dbReference type="GO" id="GO:0006355">
    <property type="term" value="P:regulation of DNA-templated transcription"/>
    <property type="evidence" value="ECO:0007669"/>
    <property type="project" value="InterPro"/>
</dbReference>
<dbReference type="InterPro" id="IPR016032">
    <property type="entry name" value="Sig_transdc_resp-reg_C-effctor"/>
</dbReference>
<evidence type="ECO:0000313" key="6">
    <source>
        <dbReference type="EMBL" id="QOS69548.1"/>
    </source>
</evidence>
<keyword evidence="4" id="KW-0812">Transmembrane</keyword>
<dbReference type="InterPro" id="IPR000792">
    <property type="entry name" value="Tscrpt_reg_LuxR_C"/>
</dbReference>
<keyword evidence="4" id="KW-0472">Membrane</keyword>
<keyword evidence="1" id="KW-0805">Transcription regulation</keyword>
<feature type="transmembrane region" description="Helical" evidence="4">
    <location>
        <begin position="313"/>
        <end position="332"/>
    </location>
</feature>
<proteinExistence type="predicted"/>
<keyword evidence="4" id="KW-1133">Transmembrane helix</keyword>
<dbReference type="EMBL" id="CP063310">
    <property type="protein sequence ID" value="QOS69548.1"/>
    <property type="molecule type" value="Genomic_DNA"/>
</dbReference>
<keyword evidence="2" id="KW-0238">DNA-binding</keyword>
<dbReference type="GO" id="GO:0003677">
    <property type="term" value="F:DNA binding"/>
    <property type="evidence" value="ECO:0007669"/>
    <property type="project" value="UniProtKB-KW"/>
</dbReference>
<feature type="transmembrane region" description="Helical" evidence="4">
    <location>
        <begin position="120"/>
        <end position="141"/>
    </location>
</feature>
<dbReference type="AlphaFoldDB" id="A0A7M2A1Q6"/>
<feature type="transmembrane region" description="Helical" evidence="4">
    <location>
        <begin position="65"/>
        <end position="83"/>
    </location>
</feature>
<dbReference type="PANTHER" id="PTHR44688">
    <property type="entry name" value="DNA-BINDING TRANSCRIPTIONAL ACTIVATOR DEVR_DOSR"/>
    <property type="match status" value="1"/>
</dbReference>
<dbReference type="SUPFAM" id="SSF46894">
    <property type="entry name" value="C-terminal effector domain of the bipartite response regulators"/>
    <property type="match status" value="1"/>
</dbReference>
<dbReference type="Pfam" id="PF00196">
    <property type="entry name" value="GerE"/>
    <property type="match status" value="1"/>
</dbReference>
<gene>
    <name evidence="6" type="ORF">GS424_006820</name>
</gene>
<evidence type="ECO:0000256" key="3">
    <source>
        <dbReference type="ARBA" id="ARBA00023163"/>
    </source>
</evidence>
<accession>A0A7M2A1Q6</accession>
<organism evidence="6 7">
    <name type="scientific">Eggerthella guodeyinii</name>
    <dbReference type="NCBI Taxonomy" id="2690837"/>
    <lineage>
        <taxon>Bacteria</taxon>
        <taxon>Bacillati</taxon>
        <taxon>Actinomycetota</taxon>
        <taxon>Coriobacteriia</taxon>
        <taxon>Eggerthellales</taxon>
        <taxon>Eggerthellaceae</taxon>
        <taxon>Eggerthella</taxon>
    </lineage>
</organism>
<feature type="transmembrane region" description="Helical" evidence="4">
    <location>
        <begin position="213"/>
        <end position="234"/>
    </location>
</feature>
<evidence type="ECO:0000313" key="7">
    <source>
        <dbReference type="Proteomes" id="UP000478463"/>
    </source>
</evidence>
<evidence type="ECO:0000256" key="2">
    <source>
        <dbReference type="ARBA" id="ARBA00023125"/>
    </source>
</evidence>
<dbReference type="CDD" id="cd06170">
    <property type="entry name" value="LuxR_C_like"/>
    <property type="match status" value="1"/>
</dbReference>
<feature type="transmembrane region" description="Helical" evidence="4">
    <location>
        <begin position="153"/>
        <end position="170"/>
    </location>
</feature>
<dbReference type="PRINTS" id="PR00038">
    <property type="entry name" value="HTHLUXR"/>
</dbReference>
<dbReference type="Gene3D" id="1.10.10.10">
    <property type="entry name" value="Winged helix-like DNA-binding domain superfamily/Winged helix DNA-binding domain"/>
    <property type="match status" value="1"/>
</dbReference>
<feature type="transmembrane region" description="Helical" evidence="4">
    <location>
        <begin position="176"/>
        <end position="193"/>
    </location>
</feature>
<dbReference type="Proteomes" id="UP000478463">
    <property type="component" value="Chromosome"/>
</dbReference>
<protein>
    <recommendedName>
        <fullName evidence="5">HTH luxR-type domain-containing protein</fullName>
    </recommendedName>
</protein>